<dbReference type="HOGENOM" id="CLU_491747_0_0_1"/>
<dbReference type="InterPro" id="IPR002937">
    <property type="entry name" value="Amino_oxidase"/>
</dbReference>
<dbReference type="GO" id="GO:0016829">
    <property type="term" value="F:lyase activity"/>
    <property type="evidence" value="ECO:0007669"/>
    <property type="project" value="UniProtKB-KW"/>
</dbReference>
<dbReference type="PANTHER" id="PTHR15944:SF0">
    <property type="entry name" value="PRENYLCYSTEINE LYASE DOMAIN-CONTAINING PROTEIN"/>
    <property type="match status" value="1"/>
</dbReference>
<dbReference type="GO" id="GO:0030327">
    <property type="term" value="P:prenylated protein catabolic process"/>
    <property type="evidence" value="ECO:0007669"/>
    <property type="project" value="TreeGrafter"/>
</dbReference>
<keyword evidence="2" id="KW-0456">Lyase</keyword>
<evidence type="ECO:0000259" key="1">
    <source>
        <dbReference type="Pfam" id="PF01593"/>
    </source>
</evidence>
<evidence type="ECO:0000313" key="3">
    <source>
        <dbReference type="Proteomes" id="UP000018001"/>
    </source>
</evidence>
<feature type="domain" description="Amine oxidase" evidence="1">
    <location>
        <begin position="64"/>
        <end position="354"/>
    </location>
</feature>
<dbReference type="Proteomes" id="UP000018001">
    <property type="component" value="Unassembled WGS sequence"/>
</dbReference>
<dbReference type="PANTHER" id="PTHR15944">
    <property type="entry name" value="FARNESYLCYSTEINE LYASE"/>
    <property type="match status" value="1"/>
</dbReference>
<dbReference type="InterPro" id="IPR017046">
    <property type="entry name" value="Prenylcysteine_Oxase1"/>
</dbReference>
<organism evidence="2 3">
    <name type="scientific">Byssochlamys spectabilis (strain No. 5 / NBRC 109023)</name>
    <name type="common">Paecilomyces variotii</name>
    <dbReference type="NCBI Taxonomy" id="1356009"/>
    <lineage>
        <taxon>Eukaryota</taxon>
        <taxon>Fungi</taxon>
        <taxon>Dikarya</taxon>
        <taxon>Ascomycota</taxon>
        <taxon>Pezizomycotina</taxon>
        <taxon>Eurotiomycetes</taxon>
        <taxon>Eurotiomycetidae</taxon>
        <taxon>Eurotiales</taxon>
        <taxon>Thermoascaceae</taxon>
        <taxon>Paecilomyces</taxon>
    </lineage>
</organism>
<proteinExistence type="predicted"/>
<dbReference type="Gene3D" id="3.50.50.60">
    <property type="entry name" value="FAD/NAD(P)-binding domain"/>
    <property type="match status" value="1"/>
</dbReference>
<reference evidence="3" key="1">
    <citation type="journal article" date="2014" name="Genome Announc.">
        <title>Draft genome sequence of the formaldehyde-resistant fungus Byssochlamys spectabilis No. 5 (anamorph Paecilomyces variotii No. 5) (NBRC109023).</title>
        <authorList>
            <person name="Oka T."/>
            <person name="Ekino K."/>
            <person name="Fukuda K."/>
            <person name="Nomura Y."/>
        </authorList>
    </citation>
    <scope>NUCLEOTIDE SEQUENCE [LARGE SCALE GENOMIC DNA]</scope>
    <source>
        <strain evidence="3">No. 5 / NBRC 109023</strain>
    </source>
</reference>
<dbReference type="Pfam" id="PF01593">
    <property type="entry name" value="Amino_oxidase"/>
    <property type="match status" value="1"/>
</dbReference>
<comment type="caution">
    <text evidence="2">The sequence shown here is derived from an EMBL/GenBank/DDBJ whole genome shotgun (WGS) entry which is preliminary data.</text>
</comment>
<sequence>MASAEEVSLGRYRRGLRVPDSREDWMRTRTYHDIHLYQEPLYADADPSTRVYPAKEIAIIGGGVAGISAAHALADDLFRRQSLQVTIFERENRLGGRIHSVGKYDEDYDTIETGGDTFDADAFLTAELAHDGGVRVDNEDSDYPRRITDPLPGITTWNGTELAGSELQPVHPTWANLAKLMWQSGRSLQFWWQIPGRLYTSVKESKYTDNWITLLCRAAFEAAPRPNKNSLDQFAASLGLPQKPQRKIRGSNERWLQRLARLSGASVNLQSRVTQISRHKDLTYDIHWLFKNANDQEETCVKHFDAVIIAAPFHQAVIKFEPPLQSVPAKVDYAPLHVTHFISRHLLDPTTFNLFQGDAVPGIIWNTHESPRESESSVPAFLTITRTHSRFSDGRIIYEENLYRVLSRQDFSDDDITVLFKQKGLTRKDVTFPDQSCYTLHQNCDELTLRDKFKSQKLAWGDGTHDEEWYMQNLGCVQYPVVRWVHREFWPDAIPTTVDNTKRPKFYDQPELLSPRLFYVSGFEGWEGPSISQSVERGTRAARRLYYDYISYRV</sequence>
<gene>
    <name evidence="2" type="ORF">PVAR5_6783</name>
</gene>
<evidence type="ECO:0000313" key="2">
    <source>
        <dbReference type="EMBL" id="GAD98094.1"/>
    </source>
</evidence>
<accession>V5FJQ9</accession>
<dbReference type="OrthoDB" id="437369at2759"/>
<protein>
    <submittedName>
        <fullName evidence="2">Prenylcysteine lyase</fullName>
    </submittedName>
</protein>
<dbReference type="InParanoid" id="V5FJQ9"/>
<name>V5FJQ9_BYSSN</name>
<dbReference type="InterPro" id="IPR036188">
    <property type="entry name" value="FAD/NAD-bd_sf"/>
</dbReference>
<dbReference type="AlphaFoldDB" id="V5FJQ9"/>
<keyword evidence="3" id="KW-1185">Reference proteome</keyword>
<dbReference type="EMBL" id="BAUL01000229">
    <property type="protein sequence ID" value="GAD98094.1"/>
    <property type="molecule type" value="Genomic_DNA"/>
</dbReference>
<dbReference type="SUPFAM" id="SSF51905">
    <property type="entry name" value="FAD/NAD(P)-binding domain"/>
    <property type="match status" value="1"/>
</dbReference>
<dbReference type="GO" id="GO:0001735">
    <property type="term" value="F:prenylcysteine oxidase activity"/>
    <property type="evidence" value="ECO:0007669"/>
    <property type="project" value="InterPro"/>
</dbReference>